<evidence type="ECO:0000313" key="4">
    <source>
        <dbReference type="Proteomes" id="UP000735302"/>
    </source>
</evidence>
<evidence type="ECO:0000313" key="3">
    <source>
        <dbReference type="EMBL" id="GFN87091.1"/>
    </source>
</evidence>
<dbReference type="PROSITE" id="PS50297">
    <property type="entry name" value="ANK_REP_REGION"/>
    <property type="match status" value="1"/>
</dbReference>
<gene>
    <name evidence="3" type="ORF">PoB_001359700</name>
</gene>
<proteinExistence type="predicted"/>
<evidence type="ECO:0000256" key="1">
    <source>
        <dbReference type="PROSITE-ProRule" id="PRU00023"/>
    </source>
</evidence>
<dbReference type="AlphaFoldDB" id="A0AAV3YVS5"/>
<dbReference type="InterPro" id="IPR002110">
    <property type="entry name" value="Ankyrin_rpt"/>
</dbReference>
<dbReference type="Gene3D" id="1.25.40.20">
    <property type="entry name" value="Ankyrin repeat-containing domain"/>
    <property type="match status" value="1"/>
</dbReference>
<protein>
    <submittedName>
        <fullName evidence="3">Ankyrin repeat protein</fullName>
    </submittedName>
</protein>
<comment type="caution">
    <text evidence="3">The sequence shown here is derived from an EMBL/GenBank/DDBJ whole genome shotgun (WGS) entry which is preliminary data.</text>
</comment>
<evidence type="ECO:0000256" key="2">
    <source>
        <dbReference type="SAM" id="MobiDB-lite"/>
    </source>
</evidence>
<feature type="repeat" description="ANK" evidence="1">
    <location>
        <begin position="44"/>
        <end position="76"/>
    </location>
</feature>
<feature type="compositionally biased region" description="Basic residues" evidence="2">
    <location>
        <begin position="1"/>
        <end position="12"/>
    </location>
</feature>
<name>A0AAV3YVS5_9GAST</name>
<accession>A0AAV3YVS5</accession>
<dbReference type="Pfam" id="PF12796">
    <property type="entry name" value="Ank_2"/>
    <property type="match status" value="1"/>
</dbReference>
<dbReference type="SUPFAM" id="SSF48403">
    <property type="entry name" value="Ankyrin repeat"/>
    <property type="match status" value="1"/>
</dbReference>
<reference evidence="3 4" key="1">
    <citation type="journal article" date="2021" name="Elife">
        <title>Chloroplast acquisition without the gene transfer in kleptoplastic sea slugs, Plakobranchus ocellatus.</title>
        <authorList>
            <person name="Maeda T."/>
            <person name="Takahashi S."/>
            <person name="Yoshida T."/>
            <person name="Shimamura S."/>
            <person name="Takaki Y."/>
            <person name="Nagai Y."/>
            <person name="Toyoda A."/>
            <person name="Suzuki Y."/>
            <person name="Arimoto A."/>
            <person name="Ishii H."/>
            <person name="Satoh N."/>
            <person name="Nishiyama T."/>
            <person name="Hasebe M."/>
            <person name="Maruyama T."/>
            <person name="Minagawa J."/>
            <person name="Obokata J."/>
            <person name="Shigenobu S."/>
        </authorList>
    </citation>
    <scope>NUCLEOTIDE SEQUENCE [LARGE SCALE GENOMIC DNA]</scope>
</reference>
<dbReference type="EMBL" id="BLXT01001660">
    <property type="protein sequence ID" value="GFN87091.1"/>
    <property type="molecule type" value="Genomic_DNA"/>
</dbReference>
<feature type="region of interest" description="Disordered" evidence="2">
    <location>
        <begin position="1"/>
        <end position="24"/>
    </location>
</feature>
<organism evidence="3 4">
    <name type="scientific">Plakobranchus ocellatus</name>
    <dbReference type="NCBI Taxonomy" id="259542"/>
    <lineage>
        <taxon>Eukaryota</taxon>
        <taxon>Metazoa</taxon>
        <taxon>Spiralia</taxon>
        <taxon>Lophotrochozoa</taxon>
        <taxon>Mollusca</taxon>
        <taxon>Gastropoda</taxon>
        <taxon>Heterobranchia</taxon>
        <taxon>Euthyneura</taxon>
        <taxon>Panpulmonata</taxon>
        <taxon>Sacoglossa</taxon>
        <taxon>Placobranchoidea</taxon>
        <taxon>Plakobranchidae</taxon>
        <taxon>Plakobranchus</taxon>
    </lineage>
</organism>
<dbReference type="PROSITE" id="PS50088">
    <property type="entry name" value="ANK_REPEAT"/>
    <property type="match status" value="1"/>
</dbReference>
<sequence>MFFRGLGRKTQSRRQSQSFSSVASGLYHANTMPVREEVDARDSRGRTPLHLAVIGEEEYMVTVMLNLNAKTDIMDSANMMPIHYAASTGYLAILEVQNTLLI</sequence>
<dbReference type="Proteomes" id="UP000735302">
    <property type="component" value="Unassembled WGS sequence"/>
</dbReference>
<keyword evidence="1" id="KW-0040">ANK repeat</keyword>
<dbReference type="InterPro" id="IPR036770">
    <property type="entry name" value="Ankyrin_rpt-contain_sf"/>
</dbReference>
<keyword evidence="4" id="KW-1185">Reference proteome</keyword>